<evidence type="ECO:0000313" key="2">
    <source>
        <dbReference type="EMBL" id="UBF21662.1"/>
    </source>
</evidence>
<accession>A0AAE8XW11</accession>
<proteinExistence type="predicted"/>
<dbReference type="SMART" id="SM00418">
    <property type="entry name" value="HTH_ARSR"/>
    <property type="match status" value="1"/>
</dbReference>
<organism evidence="2 3">
    <name type="scientific">Haloarcula virus HJTV-2</name>
    <dbReference type="NCBI Taxonomy" id="2877986"/>
    <lineage>
        <taxon>Viruses</taxon>
        <taxon>Duplodnaviria</taxon>
        <taxon>Heunggongvirae</taxon>
        <taxon>Uroviricota</taxon>
        <taxon>Caudoviricetes</taxon>
        <taxon>Thumleimavirales</taxon>
        <taxon>Hafunaviridae</taxon>
        <taxon>Haloferacalesvirus</taxon>
        <taxon>Haloferacalesvirus thailandense</taxon>
        <taxon>Haloferacalesvirus HJTV2</taxon>
    </lineage>
</organism>
<dbReference type="PANTHER" id="PTHR43252:SF2">
    <property type="entry name" value="TRANSCRIPTION REGULATOR, PADR-LIKE FAMILY"/>
    <property type="match status" value="1"/>
</dbReference>
<evidence type="ECO:0000313" key="3">
    <source>
        <dbReference type="Proteomes" id="UP000827376"/>
    </source>
</evidence>
<gene>
    <name evidence="2" type="ORF">HJTV-2_gp42</name>
</gene>
<dbReference type="PANTHER" id="PTHR43252">
    <property type="entry name" value="TRANSCRIPTIONAL REGULATOR YQJI"/>
    <property type="match status" value="1"/>
</dbReference>
<reference evidence="2 3" key="1">
    <citation type="submission" date="2021-05" db="EMBL/GenBank/DDBJ databases">
        <title>Diversity, taxonomy and evolution of archaeal viruses of the class Caudoviricetes.</title>
        <authorList>
            <person name="Liu Y."/>
            <person name="Demina T.A."/>
            <person name="Roux S."/>
            <person name="Aiewsakun P."/>
            <person name="Kazlauskas D."/>
            <person name="Simmonds P."/>
            <person name="Prangishvili D."/>
            <person name="Oksanen H.M."/>
            <person name="Krupovic M."/>
        </authorList>
    </citation>
    <scope>NUCLEOTIDE SEQUENCE [LARGE SCALE GENOMIC DNA]</scope>
    <source>
        <strain evidence="2">HJTV-2/27</strain>
    </source>
</reference>
<dbReference type="Pfam" id="PF03551">
    <property type="entry name" value="PadR"/>
    <property type="match status" value="1"/>
</dbReference>
<dbReference type="InterPro" id="IPR036388">
    <property type="entry name" value="WH-like_DNA-bd_sf"/>
</dbReference>
<dbReference type="GO" id="GO:0003700">
    <property type="term" value="F:DNA-binding transcription factor activity"/>
    <property type="evidence" value="ECO:0007669"/>
    <property type="project" value="InterPro"/>
</dbReference>
<dbReference type="InterPro" id="IPR001845">
    <property type="entry name" value="HTH_ArsR_DNA-bd_dom"/>
</dbReference>
<dbReference type="Gene3D" id="1.10.10.10">
    <property type="entry name" value="Winged helix-like DNA-binding domain superfamily/Winged helix DNA-binding domain"/>
    <property type="match status" value="1"/>
</dbReference>
<dbReference type="InterPro" id="IPR036390">
    <property type="entry name" value="WH_DNA-bd_sf"/>
</dbReference>
<feature type="domain" description="HTH arsR-type" evidence="1">
    <location>
        <begin position="3"/>
        <end position="75"/>
    </location>
</feature>
<evidence type="ECO:0000259" key="1">
    <source>
        <dbReference type="SMART" id="SM00418"/>
    </source>
</evidence>
<dbReference type="Proteomes" id="UP000827376">
    <property type="component" value="Segment"/>
</dbReference>
<protein>
    <submittedName>
        <fullName evidence="2">Winged HTH</fullName>
    </submittedName>
</protein>
<dbReference type="InterPro" id="IPR005149">
    <property type="entry name" value="Tscrpt_reg_PadR_N"/>
</dbReference>
<sequence>MGISLTKPKLRILNLLAEEPRHGYKLAKELDLHGSTVYEHLHDLEEENYIEGEEDDRRIIYSLTEKGELILEAESMDD</sequence>
<name>A0AAE8XW11_9CAUD</name>
<dbReference type="SUPFAM" id="SSF46785">
    <property type="entry name" value="Winged helix' DNA-binding domain"/>
    <property type="match status" value="1"/>
</dbReference>
<keyword evidence="3" id="KW-1185">Reference proteome</keyword>
<dbReference type="EMBL" id="MZ334513">
    <property type="protein sequence ID" value="UBF21662.1"/>
    <property type="molecule type" value="Genomic_DNA"/>
</dbReference>